<feature type="chain" id="PRO_5030808621" evidence="2">
    <location>
        <begin position="23"/>
        <end position="250"/>
    </location>
</feature>
<dbReference type="Proteomes" id="UP000547011">
    <property type="component" value="Unassembled WGS sequence"/>
</dbReference>
<feature type="domain" description="Outer membrane protein beta-barrel" evidence="3">
    <location>
        <begin position="13"/>
        <end position="237"/>
    </location>
</feature>
<organism evidence="4 5">
    <name type="scientific">Devosia subaequoris</name>
    <dbReference type="NCBI Taxonomy" id="395930"/>
    <lineage>
        <taxon>Bacteria</taxon>
        <taxon>Pseudomonadati</taxon>
        <taxon>Pseudomonadota</taxon>
        <taxon>Alphaproteobacteria</taxon>
        <taxon>Hyphomicrobiales</taxon>
        <taxon>Devosiaceae</taxon>
        <taxon>Devosia</taxon>
    </lineage>
</organism>
<accession>A0A7W6IPU5</accession>
<dbReference type="AlphaFoldDB" id="A0A7W6IPU5"/>
<comment type="caution">
    <text evidence="4">The sequence shown here is derived from an EMBL/GenBank/DDBJ whole genome shotgun (WGS) entry which is preliminary data.</text>
</comment>
<dbReference type="EMBL" id="JACIEW010000009">
    <property type="protein sequence ID" value="MBB4053566.1"/>
    <property type="molecule type" value="Genomic_DNA"/>
</dbReference>
<keyword evidence="5" id="KW-1185">Reference proteome</keyword>
<keyword evidence="1 2" id="KW-0732">Signal</keyword>
<dbReference type="SUPFAM" id="SSF56925">
    <property type="entry name" value="OMPA-like"/>
    <property type="match status" value="1"/>
</dbReference>
<dbReference type="Pfam" id="PF13505">
    <property type="entry name" value="OMP_b-brl"/>
    <property type="match status" value="1"/>
</dbReference>
<evidence type="ECO:0000259" key="3">
    <source>
        <dbReference type="Pfam" id="PF13505"/>
    </source>
</evidence>
<evidence type="ECO:0000313" key="4">
    <source>
        <dbReference type="EMBL" id="MBB4053566.1"/>
    </source>
</evidence>
<dbReference type="RefSeq" id="WP_183312350.1">
    <property type="nucleotide sequence ID" value="NZ_JACIEW010000009.1"/>
</dbReference>
<evidence type="ECO:0000313" key="5">
    <source>
        <dbReference type="Proteomes" id="UP000547011"/>
    </source>
</evidence>
<evidence type="ECO:0000256" key="2">
    <source>
        <dbReference type="SAM" id="SignalP"/>
    </source>
</evidence>
<feature type="signal peptide" evidence="2">
    <location>
        <begin position="1"/>
        <end position="22"/>
    </location>
</feature>
<sequence length="250" mass="25115">MHFKGMAAALAVSLLVVSAACAADQALPQVDAIYMADDAATLNWYASAKIGVALPGTINMTATAGGLPDLNGDARFKAGIAGAVAVGKYLSPNFRAEAELAVANNAGDSFTGAFAGVAGQTTGTLTGSVTTVSVMAMGYYEFSQFGDFVPYLSAGLGAANINSNLTYNDPGALGFAINGTITGSSTVFAGRVGAGFQYALSDNVELTADYTLLVGSRANLTFTGAGGVGNRNVNASVLGHVLAVGLKARF</sequence>
<dbReference type="Gene3D" id="2.40.160.20">
    <property type="match status" value="1"/>
</dbReference>
<reference evidence="4 5" key="1">
    <citation type="submission" date="2020-08" db="EMBL/GenBank/DDBJ databases">
        <title>Genomic Encyclopedia of Type Strains, Phase IV (KMG-IV): sequencing the most valuable type-strain genomes for metagenomic binning, comparative biology and taxonomic classification.</title>
        <authorList>
            <person name="Goeker M."/>
        </authorList>
    </citation>
    <scope>NUCLEOTIDE SEQUENCE [LARGE SCALE GENOMIC DNA]</scope>
    <source>
        <strain evidence="4 5">DSM 23447</strain>
    </source>
</reference>
<protein>
    <submittedName>
        <fullName evidence="4">Opacity protein-like surface antigen</fullName>
    </submittedName>
</protein>
<name>A0A7W6IPU5_9HYPH</name>
<dbReference type="InterPro" id="IPR011250">
    <property type="entry name" value="OMP/PagP_B-barrel"/>
</dbReference>
<dbReference type="InterPro" id="IPR027385">
    <property type="entry name" value="Beta-barrel_OMP"/>
</dbReference>
<proteinExistence type="predicted"/>
<evidence type="ECO:0000256" key="1">
    <source>
        <dbReference type="ARBA" id="ARBA00022729"/>
    </source>
</evidence>
<gene>
    <name evidence="4" type="ORF">GGR20_003228</name>
</gene>
<dbReference type="PROSITE" id="PS51257">
    <property type="entry name" value="PROKAR_LIPOPROTEIN"/>
    <property type="match status" value="1"/>
</dbReference>